<evidence type="ECO:0000259" key="3">
    <source>
        <dbReference type="PROSITE" id="PS51855"/>
    </source>
</evidence>
<dbReference type="Pfam" id="PF02142">
    <property type="entry name" value="MGS"/>
    <property type="match status" value="1"/>
</dbReference>
<dbReference type="NCBIfam" id="TIGR00160">
    <property type="entry name" value="MGSA"/>
    <property type="match status" value="1"/>
</dbReference>
<dbReference type="InterPro" id="IPR018148">
    <property type="entry name" value="Methylglyoxal_synth_AS"/>
</dbReference>
<dbReference type="PANTHER" id="PTHR30492">
    <property type="entry name" value="METHYLGLYOXAL SYNTHASE"/>
    <property type="match status" value="1"/>
</dbReference>
<evidence type="ECO:0000256" key="1">
    <source>
        <dbReference type="ARBA" id="ARBA00006287"/>
    </source>
</evidence>
<dbReference type="SUPFAM" id="SSF52335">
    <property type="entry name" value="Methylglyoxal synthase-like"/>
    <property type="match status" value="1"/>
</dbReference>
<feature type="domain" description="MGS-like" evidence="3">
    <location>
        <begin position="2"/>
        <end position="147"/>
    </location>
</feature>
<comment type="similarity">
    <text evidence="1 2">Belongs to the methylglyoxal synthase family.</text>
</comment>
<feature type="binding site" evidence="2">
    <location>
        <position position="16"/>
    </location>
    <ligand>
        <name>substrate</name>
    </ligand>
</feature>
<dbReference type="EMBL" id="JBAKBE010000009">
    <property type="protein sequence ID" value="MEH0097670.1"/>
    <property type="molecule type" value="Genomic_DNA"/>
</dbReference>
<dbReference type="PROSITE" id="PS01335">
    <property type="entry name" value="METHYLGLYOXAL_SYNTH"/>
    <property type="match status" value="1"/>
</dbReference>
<protein>
    <recommendedName>
        <fullName evidence="2">Methylglyoxal synthase</fullName>
        <shortName evidence="2">MGS</shortName>
        <ecNumber evidence="2">4.2.3.3</ecNumber>
    </recommendedName>
</protein>
<accession>A0ABU7ZR73</accession>
<comment type="catalytic activity">
    <reaction evidence="2">
        <text>dihydroxyacetone phosphate = methylglyoxal + phosphate</text>
        <dbReference type="Rhea" id="RHEA:17937"/>
        <dbReference type="ChEBI" id="CHEBI:17158"/>
        <dbReference type="ChEBI" id="CHEBI:43474"/>
        <dbReference type="ChEBI" id="CHEBI:57642"/>
        <dbReference type="EC" id="4.2.3.3"/>
    </reaction>
</comment>
<comment type="caution">
    <text evidence="4">The sequence shown here is derived from an EMBL/GenBank/DDBJ whole genome shotgun (WGS) entry which is preliminary data.</text>
</comment>
<dbReference type="RefSeq" id="WP_334252343.1">
    <property type="nucleotide sequence ID" value="NZ_JBAKBE010000009.1"/>
</dbReference>
<feature type="binding site" evidence="2">
    <location>
        <begin position="42"/>
        <end position="45"/>
    </location>
    <ligand>
        <name>substrate</name>
    </ligand>
</feature>
<evidence type="ECO:0000313" key="4">
    <source>
        <dbReference type="EMBL" id="MEH0097670.1"/>
    </source>
</evidence>
<feature type="active site" description="Proton donor/acceptor" evidence="2">
    <location>
        <position position="69"/>
    </location>
</feature>
<dbReference type="CDD" id="cd01422">
    <property type="entry name" value="MGS"/>
    <property type="match status" value="1"/>
</dbReference>
<proteinExistence type="inferred from homology"/>
<dbReference type="PROSITE" id="PS51855">
    <property type="entry name" value="MGS"/>
    <property type="match status" value="1"/>
</dbReference>
<comment type="function">
    <text evidence="2">Catalyzes the formation of methylglyoxal from dihydroxyacetone phosphate.</text>
</comment>
<feature type="binding site" evidence="2">
    <location>
        <position position="96"/>
    </location>
    <ligand>
        <name>substrate</name>
    </ligand>
</feature>
<dbReference type="PANTHER" id="PTHR30492:SF0">
    <property type="entry name" value="METHYLGLYOXAL SYNTHASE"/>
    <property type="match status" value="1"/>
</dbReference>
<dbReference type="HAMAP" id="MF_00549">
    <property type="entry name" value="Methylglyoxal_synth"/>
    <property type="match status" value="1"/>
</dbReference>
<dbReference type="GO" id="GO:0008929">
    <property type="term" value="F:methylglyoxal synthase activity"/>
    <property type="evidence" value="ECO:0007669"/>
    <property type="project" value="UniProtKB-EC"/>
</dbReference>
<dbReference type="InterPro" id="IPR036914">
    <property type="entry name" value="MGS-like_dom_sf"/>
</dbReference>
<evidence type="ECO:0000313" key="5">
    <source>
        <dbReference type="Proteomes" id="UP001380822"/>
    </source>
</evidence>
<dbReference type="InterPro" id="IPR004363">
    <property type="entry name" value="Methylgl_synth"/>
</dbReference>
<feature type="binding site" evidence="2">
    <location>
        <position position="20"/>
    </location>
    <ligand>
        <name>substrate</name>
    </ligand>
</feature>
<name>A0ABU7ZR73_9HYPH</name>
<dbReference type="InterPro" id="IPR011607">
    <property type="entry name" value="MGS-like_dom"/>
</dbReference>
<dbReference type="EC" id="4.2.3.3" evidence="2"/>
<organism evidence="4 5">
    <name type="scientific">Pannonibacter anstelovis</name>
    <dbReference type="NCBI Taxonomy" id="3121537"/>
    <lineage>
        <taxon>Bacteria</taxon>
        <taxon>Pseudomonadati</taxon>
        <taxon>Pseudomonadota</taxon>
        <taxon>Alphaproteobacteria</taxon>
        <taxon>Hyphomicrobiales</taxon>
        <taxon>Stappiaceae</taxon>
        <taxon>Pannonibacter</taxon>
    </lineage>
</organism>
<dbReference type="Proteomes" id="UP001380822">
    <property type="component" value="Unassembled WGS sequence"/>
</dbReference>
<reference evidence="4 5" key="1">
    <citation type="submission" date="2024-02" db="EMBL/GenBank/DDBJ databases">
        <title>A new putative Pannonibacter species isolated from two cases of bloodstream infections in paediatric patients.</title>
        <authorList>
            <person name="Castellana S."/>
            <person name="De Laurentiis V."/>
            <person name="Grassi M."/>
            <person name="De Leonardis F."/>
            <person name="Mosca A."/>
            <person name="De Carlo C."/>
            <person name="Sparapano E."/>
            <person name="Ronga L."/>
            <person name="Santacroce L."/>
            <person name="Chironna M."/>
            <person name="De Robertis A."/>
            <person name="Bianco A."/>
            <person name="Del Sambro L."/>
            <person name="Capozzi L."/>
            <person name="Parisi A."/>
        </authorList>
    </citation>
    <scope>NUCLEOTIDE SEQUENCE [LARGE SCALE GENOMIC DNA]</scope>
    <source>
        <strain evidence="4 5">Pt2</strain>
    </source>
</reference>
<sequence>MMRMQAERAVLALVAHDAKKDAMVAFAQRNEEKLAAYRLVGTGTTGGRIKAACPSLDMTPLKSGPLGGDQQIGAMIAEGRLNGLIFFADPLSPMPHDVDVKALLRLALVYDIPMALNLSTAEILLRSARLTGLRSSSDTPEVAGPRT</sequence>
<dbReference type="NCBIfam" id="NF003559">
    <property type="entry name" value="PRK05234.1"/>
    <property type="match status" value="1"/>
</dbReference>
<feature type="binding site" evidence="2">
    <location>
        <begin position="63"/>
        <end position="64"/>
    </location>
    <ligand>
        <name>substrate</name>
    </ligand>
</feature>
<keyword evidence="5" id="KW-1185">Reference proteome</keyword>
<dbReference type="Gene3D" id="3.40.50.1380">
    <property type="entry name" value="Methylglyoxal synthase-like domain"/>
    <property type="match status" value="1"/>
</dbReference>
<dbReference type="PIRSF" id="PIRSF006614">
    <property type="entry name" value="Methylglyox_syn"/>
    <property type="match status" value="1"/>
</dbReference>
<dbReference type="SMART" id="SM00851">
    <property type="entry name" value="MGS"/>
    <property type="match status" value="1"/>
</dbReference>
<evidence type="ECO:0000256" key="2">
    <source>
        <dbReference type="HAMAP-Rule" id="MF_00549"/>
    </source>
</evidence>
<gene>
    <name evidence="2" type="primary">mgsA</name>
    <name evidence="4" type="ORF">V6L76_15515</name>
</gene>
<keyword evidence="2 4" id="KW-0456">Lyase</keyword>